<name>A0AAD8EFQ3_DIPPU</name>
<dbReference type="AlphaFoldDB" id="A0AAD8EFQ3"/>
<keyword evidence="4" id="KW-1185">Reference proteome</keyword>
<feature type="compositionally biased region" description="Basic and acidic residues" evidence="1">
    <location>
        <begin position="605"/>
        <end position="624"/>
    </location>
</feature>
<protein>
    <recommendedName>
        <fullName evidence="2">Spermatogenesis-associated protein 2 PUB-like domain-containing protein</fullName>
    </recommendedName>
</protein>
<sequence length="642" mass="73143">MADYMQCNRLPELWKTIDQLHLSYLQTDESLDKIEQRAKLEGYIKEYLCLVPHDGKFCFRETADVLHQSASHKEDFSGYRAASAWNAIGMYAANLLTQPWRKEYRELKLFCGFYKHEIEANLVGAELMLQAMGYKHAGKTTMVLEGPIDPDRVSSVSRDSLMAFVECQLLKFIWEEVSRRFNCSWLEVLEFRENHIGTPESAAKGLIYHFHHRQYQEQHQHQLAYHPMDAYGTAARFHQSPPAASCMYAGYYNYPPYSYTLPQQPRYRGMISPQQALPPVMAYPIPPPVHPVAYQVLKSQDLYPTNGHHPHFASQIPVAPIPLQNGYAVANPMPSAPAPVPTGQLIELDMTVPQLPQQNSIPEPPRTIHQHQQTSTVKKMPERTPDPVNHSYTASLQKIENQPLTSGKTKEEMKFGESQGYSKDLGERPDILSPSPERMINRNRKEDPPVKDLEETLMELRLEEYNKKTLPTEHRPLKINEALQKIKIDSDHPRASPGKSSPGVEAVDGSISAYDNMSSPPKENPERERPVTIATASSKTISNNHIPVSKPTTTTLPRDITRRYGEENDRFQTYASSSYAQYSSVTLDPKHLRDTTNYKYADSSSPERTEPVRKEESAAQIEEKSLEVSNKDKWECCHVHIS</sequence>
<proteinExistence type="predicted"/>
<dbReference type="GO" id="GO:0005737">
    <property type="term" value="C:cytoplasm"/>
    <property type="evidence" value="ECO:0007669"/>
    <property type="project" value="TreeGrafter"/>
</dbReference>
<dbReference type="Proteomes" id="UP001233999">
    <property type="component" value="Unassembled WGS sequence"/>
</dbReference>
<feature type="region of interest" description="Disordered" evidence="1">
    <location>
        <begin position="361"/>
        <end position="385"/>
    </location>
</feature>
<gene>
    <name evidence="3" type="ORF">L9F63_018020</name>
</gene>
<dbReference type="PANTHER" id="PTHR15326:SF2">
    <property type="entry name" value="PROTEIN TAMOZHENNIC"/>
    <property type="match status" value="1"/>
</dbReference>
<dbReference type="Pfam" id="PF21388">
    <property type="entry name" value="SPATA2_PUB-like"/>
    <property type="match status" value="1"/>
</dbReference>
<evidence type="ECO:0000313" key="3">
    <source>
        <dbReference type="EMBL" id="KAJ9588688.1"/>
    </source>
</evidence>
<dbReference type="Gene3D" id="1.20.58.2190">
    <property type="match status" value="1"/>
</dbReference>
<feature type="region of interest" description="Disordered" evidence="1">
    <location>
        <begin position="405"/>
        <end position="446"/>
    </location>
</feature>
<evidence type="ECO:0000313" key="4">
    <source>
        <dbReference type="Proteomes" id="UP001233999"/>
    </source>
</evidence>
<feature type="region of interest" description="Disordered" evidence="1">
    <location>
        <begin position="488"/>
        <end position="529"/>
    </location>
</feature>
<evidence type="ECO:0000256" key="1">
    <source>
        <dbReference type="SAM" id="MobiDB-lite"/>
    </source>
</evidence>
<evidence type="ECO:0000259" key="2">
    <source>
        <dbReference type="Pfam" id="PF21388"/>
    </source>
</evidence>
<feature type="region of interest" description="Disordered" evidence="1">
    <location>
        <begin position="593"/>
        <end position="624"/>
    </location>
</feature>
<feature type="domain" description="Spermatogenesis-associated protein 2 PUB-like" evidence="2">
    <location>
        <begin position="15"/>
        <end position="194"/>
    </location>
</feature>
<dbReference type="EMBL" id="JASPKZ010005318">
    <property type="protein sequence ID" value="KAJ9588688.1"/>
    <property type="molecule type" value="Genomic_DNA"/>
</dbReference>
<organism evidence="3 4">
    <name type="scientific">Diploptera punctata</name>
    <name type="common">Pacific beetle cockroach</name>
    <dbReference type="NCBI Taxonomy" id="6984"/>
    <lineage>
        <taxon>Eukaryota</taxon>
        <taxon>Metazoa</taxon>
        <taxon>Ecdysozoa</taxon>
        <taxon>Arthropoda</taxon>
        <taxon>Hexapoda</taxon>
        <taxon>Insecta</taxon>
        <taxon>Pterygota</taxon>
        <taxon>Neoptera</taxon>
        <taxon>Polyneoptera</taxon>
        <taxon>Dictyoptera</taxon>
        <taxon>Blattodea</taxon>
        <taxon>Blaberoidea</taxon>
        <taxon>Blaberidae</taxon>
        <taxon>Diplopterinae</taxon>
        <taxon>Diploptera</taxon>
    </lineage>
</organism>
<reference evidence="3" key="2">
    <citation type="submission" date="2023-05" db="EMBL/GenBank/DDBJ databases">
        <authorList>
            <person name="Fouks B."/>
        </authorList>
    </citation>
    <scope>NUCLEOTIDE SEQUENCE</scope>
    <source>
        <strain evidence="3">Stay&amp;Tobe</strain>
        <tissue evidence="3">Testes</tissue>
    </source>
</reference>
<dbReference type="InterPro" id="IPR048839">
    <property type="entry name" value="SPATA2_PUB-like"/>
</dbReference>
<accession>A0AAD8EFQ3</accession>
<reference evidence="3" key="1">
    <citation type="journal article" date="2023" name="IScience">
        <title>Live-bearing cockroach genome reveals convergent evolutionary mechanisms linked to viviparity in insects and beyond.</title>
        <authorList>
            <person name="Fouks B."/>
            <person name="Harrison M.C."/>
            <person name="Mikhailova A.A."/>
            <person name="Marchal E."/>
            <person name="English S."/>
            <person name="Carruthers M."/>
            <person name="Jennings E.C."/>
            <person name="Chiamaka E.L."/>
            <person name="Frigard R.A."/>
            <person name="Pippel M."/>
            <person name="Attardo G.M."/>
            <person name="Benoit J.B."/>
            <person name="Bornberg-Bauer E."/>
            <person name="Tobe S.S."/>
        </authorList>
    </citation>
    <scope>NUCLEOTIDE SEQUENCE</scope>
    <source>
        <strain evidence="3">Stay&amp;Tobe</strain>
    </source>
</reference>
<dbReference type="PANTHER" id="PTHR15326">
    <property type="entry name" value="SPERMATOGENESIS-ASSOCIATED PROTEIN 2/TAMOZHENNIC"/>
    <property type="match status" value="1"/>
</dbReference>
<comment type="caution">
    <text evidence="3">The sequence shown here is derived from an EMBL/GenBank/DDBJ whole genome shotgun (WGS) entry which is preliminary data.</text>
</comment>